<keyword evidence="2" id="KW-0472">Membrane</keyword>
<feature type="transmembrane region" description="Helical" evidence="2">
    <location>
        <begin position="70"/>
        <end position="88"/>
    </location>
</feature>
<dbReference type="Pfam" id="PF06197">
    <property type="entry name" value="DUF998"/>
    <property type="match status" value="1"/>
</dbReference>
<proteinExistence type="predicted"/>
<feature type="transmembrane region" description="Helical" evidence="2">
    <location>
        <begin position="100"/>
        <end position="118"/>
    </location>
</feature>
<evidence type="ECO:0000313" key="4">
    <source>
        <dbReference type="Proteomes" id="UP000018291"/>
    </source>
</evidence>
<dbReference type="InterPro" id="IPR009339">
    <property type="entry name" value="DUF998"/>
</dbReference>
<dbReference type="eggNOG" id="ENOG503451A">
    <property type="taxonomic scope" value="Bacteria"/>
</dbReference>
<keyword evidence="2" id="KW-0812">Transmembrane</keyword>
<evidence type="ECO:0000256" key="2">
    <source>
        <dbReference type="SAM" id="Phobius"/>
    </source>
</evidence>
<organism evidence="3 4">
    <name type="scientific">Candidatus Neomicrothrix parvicella RN1</name>
    <dbReference type="NCBI Taxonomy" id="1229780"/>
    <lineage>
        <taxon>Bacteria</taxon>
        <taxon>Bacillati</taxon>
        <taxon>Actinomycetota</taxon>
        <taxon>Acidimicrobiia</taxon>
        <taxon>Acidimicrobiales</taxon>
        <taxon>Microthrixaceae</taxon>
        <taxon>Candidatus Neomicrothrix</taxon>
    </lineage>
</organism>
<feature type="transmembrane region" description="Helical" evidence="2">
    <location>
        <begin position="43"/>
        <end position="63"/>
    </location>
</feature>
<protein>
    <recommendedName>
        <fullName evidence="5">DUF998 domain-containing protein</fullName>
    </recommendedName>
</protein>
<dbReference type="RefSeq" id="WP_012230594.1">
    <property type="nucleotide sequence ID" value="NZ_HG422565.1"/>
</dbReference>
<evidence type="ECO:0000256" key="1">
    <source>
        <dbReference type="SAM" id="MobiDB-lite"/>
    </source>
</evidence>
<evidence type="ECO:0000313" key="3">
    <source>
        <dbReference type="EMBL" id="CCM65671.1"/>
    </source>
</evidence>
<gene>
    <name evidence="3" type="ORF">BN381_80201</name>
</gene>
<sequence>MGGIVGPAAFIGAWVAGTVVLDGYSPITDAISRLAAVGADTRWLMSTGFLAFAAASVPAAAAVRRAVPGSAWTGVLGTGLATAAVAALPLDRSDTVDAAHGLAAAAGYVLFVYAAAAATRPFHASGRRGLAALSLGVAVLATTTLAATPFVEASGLLQRVGLTSLDVWLVSVSTQILTGRLGPGRTPAHASGSGRPNGAAVSRPVG</sequence>
<dbReference type="Proteomes" id="UP000018291">
    <property type="component" value="Unassembled WGS sequence"/>
</dbReference>
<name>R4Z6V1_9ACTN</name>
<keyword evidence="4" id="KW-1185">Reference proteome</keyword>
<dbReference type="AlphaFoldDB" id="R4Z6V1"/>
<comment type="caution">
    <text evidence="3">The sequence shown here is derived from an EMBL/GenBank/DDBJ whole genome shotgun (WGS) entry which is preliminary data.</text>
</comment>
<feature type="transmembrane region" description="Helical" evidence="2">
    <location>
        <begin position="130"/>
        <end position="151"/>
    </location>
</feature>
<dbReference type="EMBL" id="CANL01000078">
    <property type="protein sequence ID" value="CCM65671.1"/>
    <property type="molecule type" value="Genomic_DNA"/>
</dbReference>
<reference evidence="3 4" key="1">
    <citation type="journal article" date="2013" name="ISME J.">
        <title>Metabolic model for the filamentous 'Candidatus Microthrix parvicella' based on genomic and metagenomic analyses.</title>
        <authorList>
            <person name="Jon McIlroy S."/>
            <person name="Kristiansen R."/>
            <person name="Albertsen M."/>
            <person name="Michael Karst S."/>
            <person name="Rossetti S."/>
            <person name="Lund Nielsen J."/>
            <person name="Tandoi V."/>
            <person name="James Seviour R."/>
            <person name="Nielsen P.H."/>
        </authorList>
    </citation>
    <scope>NUCLEOTIDE SEQUENCE [LARGE SCALE GENOMIC DNA]</scope>
    <source>
        <strain evidence="3 4">RN1</strain>
    </source>
</reference>
<accession>R4Z6V1</accession>
<dbReference type="HOGENOM" id="CLU_1445863_0_0_11"/>
<feature type="region of interest" description="Disordered" evidence="1">
    <location>
        <begin position="180"/>
        <end position="206"/>
    </location>
</feature>
<evidence type="ECO:0008006" key="5">
    <source>
        <dbReference type="Google" id="ProtNLM"/>
    </source>
</evidence>
<keyword evidence="2" id="KW-1133">Transmembrane helix</keyword>